<evidence type="ECO:0000256" key="1">
    <source>
        <dbReference type="ARBA" id="ARBA00022898"/>
    </source>
</evidence>
<comment type="similarity">
    <text evidence="2 4">Belongs to the pyridoxal phosphate-binding protein YggS/PROSC family.</text>
</comment>
<dbReference type="Pfam" id="PF01168">
    <property type="entry name" value="Ala_racemase_N"/>
    <property type="match status" value="1"/>
</dbReference>
<dbReference type="PANTHER" id="PTHR10146">
    <property type="entry name" value="PROLINE SYNTHETASE CO-TRANSCRIBED BACTERIAL HOMOLOG PROTEIN"/>
    <property type="match status" value="1"/>
</dbReference>
<dbReference type="HAMAP" id="MF_02087">
    <property type="entry name" value="PLP_homeostasis"/>
    <property type="match status" value="1"/>
</dbReference>
<keyword evidence="1 2" id="KW-0663">Pyridoxal phosphate</keyword>
<feature type="modified residue" description="N6-(pyridoxal phosphate)lysine" evidence="2 3">
    <location>
        <position position="35"/>
    </location>
</feature>
<dbReference type="Gene3D" id="3.20.20.10">
    <property type="entry name" value="Alanine racemase"/>
    <property type="match status" value="1"/>
</dbReference>
<dbReference type="GO" id="GO:0030170">
    <property type="term" value="F:pyridoxal phosphate binding"/>
    <property type="evidence" value="ECO:0007669"/>
    <property type="project" value="UniProtKB-UniRule"/>
</dbReference>
<dbReference type="CDD" id="cd00635">
    <property type="entry name" value="PLPDE_III_YBL036c_like"/>
    <property type="match status" value="1"/>
</dbReference>
<dbReference type="InterPro" id="IPR011078">
    <property type="entry name" value="PyrdxlP_homeostasis"/>
</dbReference>
<evidence type="ECO:0000259" key="5">
    <source>
        <dbReference type="Pfam" id="PF01168"/>
    </source>
</evidence>
<accession>A0A370GW89</accession>
<dbReference type="FunFam" id="3.20.20.10:FF:000011">
    <property type="entry name" value="Pyridoxal phosphate homeostasis protein"/>
    <property type="match status" value="1"/>
</dbReference>
<protein>
    <recommendedName>
        <fullName evidence="2">Pyridoxal phosphate homeostasis protein</fullName>
        <shortName evidence="2">PLP homeostasis protein</shortName>
    </recommendedName>
</protein>
<comment type="caution">
    <text evidence="6">The sequence shown here is derived from an EMBL/GenBank/DDBJ whole genome shotgun (WGS) entry which is preliminary data.</text>
</comment>
<dbReference type="PANTHER" id="PTHR10146:SF14">
    <property type="entry name" value="PYRIDOXAL PHOSPHATE HOMEOSTASIS PROTEIN"/>
    <property type="match status" value="1"/>
</dbReference>
<evidence type="ECO:0000256" key="4">
    <source>
        <dbReference type="RuleBase" id="RU004514"/>
    </source>
</evidence>
<sequence>MKVAENLELIEKNIEEACRKSGRNRDEITIVAVTKQVSAERAKEAMKSGLLHLGENRDEGLNEKWEVLGDEPIWHFIGSLQTRKVKNIIEKVDYIHSLDRSSLAKEIDKRAGKPINCFVQVNTSGEESKHGLAPEETLDFIKQLDKFKNINIIGLMTMAPNSTGEKVIRKCFSDLKGLQLKVKELDLEYAPCTELSMGMSNDYGIAIEEGATYIRIGTSLVGAAENELEV</sequence>
<dbReference type="OrthoDB" id="9804072at2"/>
<feature type="domain" description="Alanine racemase N-terminal" evidence="5">
    <location>
        <begin position="6"/>
        <end position="223"/>
    </location>
</feature>
<evidence type="ECO:0000313" key="7">
    <source>
        <dbReference type="Proteomes" id="UP000255326"/>
    </source>
</evidence>
<dbReference type="PROSITE" id="PS01211">
    <property type="entry name" value="UPF0001"/>
    <property type="match status" value="1"/>
</dbReference>
<dbReference type="EMBL" id="QQAY01000001">
    <property type="protein sequence ID" value="RDI47536.1"/>
    <property type="molecule type" value="Genomic_DNA"/>
</dbReference>
<dbReference type="InterPro" id="IPR001608">
    <property type="entry name" value="Ala_racemase_N"/>
</dbReference>
<gene>
    <name evidence="6" type="ORF">DFR59_101194</name>
</gene>
<dbReference type="Proteomes" id="UP000255326">
    <property type="component" value="Unassembled WGS sequence"/>
</dbReference>
<keyword evidence="7" id="KW-1185">Reference proteome</keyword>
<evidence type="ECO:0000256" key="3">
    <source>
        <dbReference type="PIRSR" id="PIRSR004848-1"/>
    </source>
</evidence>
<dbReference type="RefSeq" id="WP_114743754.1">
    <property type="nucleotide sequence ID" value="NZ_QQAY01000001.1"/>
</dbReference>
<evidence type="ECO:0000256" key="2">
    <source>
        <dbReference type="HAMAP-Rule" id="MF_02087"/>
    </source>
</evidence>
<organism evidence="6 7">
    <name type="scientific">Falsibacillus pallidus</name>
    <dbReference type="NCBI Taxonomy" id="493781"/>
    <lineage>
        <taxon>Bacteria</taxon>
        <taxon>Bacillati</taxon>
        <taxon>Bacillota</taxon>
        <taxon>Bacilli</taxon>
        <taxon>Bacillales</taxon>
        <taxon>Bacillaceae</taxon>
        <taxon>Falsibacillus</taxon>
    </lineage>
</organism>
<name>A0A370GW89_9BACI</name>
<comment type="cofactor">
    <cofactor evidence="3">
        <name>pyridoxal 5'-phosphate</name>
        <dbReference type="ChEBI" id="CHEBI:597326"/>
    </cofactor>
</comment>
<dbReference type="AlphaFoldDB" id="A0A370GW89"/>
<evidence type="ECO:0000313" key="6">
    <source>
        <dbReference type="EMBL" id="RDI47536.1"/>
    </source>
</evidence>
<reference evidence="6 7" key="1">
    <citation type="submission" date="2018-07" db="EMBL/GenBank/DDBJ databases">
        <title>Genomic Encyclopedia of Type Strains, Phase IV (KMG-IV): sequencing the most valuable type-strain genomes for metagenomic binning, comparative biology and taxonomic classification.</title>
        <authorList>
            <person name="Goeker M."/>
        </authorList>
    </citation>
    <scope>NUCLEOTIDE SEQUENCE [LARGE SCALE GENOMIC DNA]</scope>
    <source>
        <strain evidence="6 7">DSM 25281</strain>
    </source>
</reference>
<dbReference type="PIRSF" id="PIRSF004848">
    <property type="entry name" value="YBL036c_PLPDEIII"/>
    <property type="match status" value="1"/>
</dbReference>
<dbReference type="SUPFAM" id="SSF51419">
    <property type="entry name" value="PLP-binding barrel"/>
    <property type="match status" value="1"/>
</dbReference>
<comment type="function">
    <text evidence="2">Pyridoxal 5'-phosphate (PLP)-binding protein, which is involved in PLP homeostasis.</text>
</comment>
<dbReference type="InterPro" id="IPR029066">
    <property type="entry name" value="PLP-binding_barrel"/>
</dbReference>
<proteinExistence type="inferred from homology"/>
<dbReference type="NCBIfam" id="TIGR00044">
    <property type="entry name" value="YggS family pyridoxal phosphate-dependent enzyme"/>
    <property type="match status" value="1"/>
</dbReference>